<dbReference type="InterPro" id="IPR023353">
    <property type="entry name" value="LemA-like_dom_sf"/>
</dbReference>
<dbReference type="GO" id="GO:0016020">
    <property type="term" value="C:membrane"/>
    <property type="evidence" value="ECO:0007669"/>
    <property type="project" value="UniProtKB-SubCell"/>
</dbReference>
<dbReference type="InterPro" id="IPR007156">
    <property type="entry name" value="MamQ_LemA"/>
</dbReference>
<feature type="transmembrane region" description="Helical" evidence="7">
    <location>
        <begin position="561"/>
        <end position="582"/>
    </location>
</feature>
<feature type="region of interest" description="Disordered" evidence="6">
    <location>
        <begin position="773"/>
        <end position="793"/>
    </location>
</feature>
<comment type="similarity">
    <text evidence="2">Belongs to the LemA family.</text>
</comment>
<evidence type="ECO:0008006" key="9">
    <source>
        <dbReference type="Google" id="ProtNLM"/>
    </source>
</evidence>
<evidence type="ECO:0000256" key="7">
    <source>
        <dbReference type="SAM" id="Phobius"/>
    </source>
</evidence>
<accession>A0A381Z6T6</accession>
<dbReference type="Pfam" id="PF04011">
    <property type="entry name" value="LemA"/>
    <property type="match status" value="1"/>
</dbReference>
<reference evidence="8" key="1">
    <citation type="submission" date="2018-05" db="EMBL/GenBank/DDBJ databases">
        <authorList>
            <person name="Lanie J.A."/>
            <person name="Ng W.-L."/>
            <person name="Kazmierczak K.M."/>
            <person name="Andrzejewski T.M."/>
            <person name="Davidsen T.M."/>
            <person name="Wayne K.J."/>
            <person name="Tettelin H."/>
            <person name="Glass J.I."/>
            <person name="Rusch D."/>
            <person name="Podicherti R."/>
            <person name="Tsui H.-C.T."/>
            <person name="Winkler M.E."/>
        </authorList>
    </citation>
    <scope>NUCLEOTIDE SEQUENCE</scope>
</reference>
<keyword evidence="4 7" id="KW-1133">Transmembrane helix</keyword>
<evidence type="ECO:0000256" key="1">
    <source>
        <dbReference type="ARBA" id="ARBA00004167"/>
    </source>
</evidence>
<name>A0A381Z6T6_9ZZZZ</name>
<feature type="transmembrane region" description="Helical" evidence="7">
    <location>
        <begin position="369"/>
        <end position="391"/>
    </location>
</feature>
<feature type="transmembrane region" description="Helical" evidence="7">
    <location>
        <begin position="226"/>
        <end position="246"/>
    </location>
</feature>
<dbReference type="PANTHER" id="PTHR34478">
    <property type="entry name" value="PROTEIN LEMA"/>
    <property type="match status" value="1"/>
</dbReference>
<dbReference type="EMBL" id="UINC01020174">
    <property type="protein sequence ID" value="SVA84960.1"/>
    <property type="molecule type" value="Genomic_DNA"/>
</dbReference>
<feature type="non-terminal residue" evidence="8">
    <location>
        <position position="852"/>
    </location>
</feature>
<organism evidence="8">
    <name type="scientific">marine metagenome</name>
    <dbReference type="NCBI Taxonomy" id="408172"/>
    <lineage>
        <taxon>unclassified sequences</taxon>
        <taxon>metagenomes</taxon>
        <taxon>ecological metagenomes</taxon>
    </lineage>
</organism>
<proteinExistence type="inferred from homology"/>
<dbReference type="SUPFAM" id="SSF140478">
    <property type="entry name" value="LemA-like"/>
    <property type="match status" value="1"/>
</dbReference>
<evidence type="ECO:0000256" key="2">
    <source>
        <dbReference type="ARBA" id="ARBA00008854"/>
    </source>
</evidence>
<keyword evidence="5 7" id="KW-0472">Membrane</keyword>
<comment type="subcellular location">
    <subcellularLocation>
        <location evidence="1">Membrane</location>
        <topology evidence="1">Single-pass membrane protein</topology>
    </subcellularLocation>
</comment>
<dbReference type="Gene3D" id="1.20.1440.20">
    <property type="entry name" value="LemA-like domain"/>
    <property type="match status" value="1"/>
</dbReference>
<dbReference type="PANTHER" id="PTHR34478:SF2">
    <property type="entry name" value="MEMBRANE PROTEIN"/>
    <property type="match status" value="1"/>
</dbReference>
<protein>
    <recommendedName>
        <fullName evidence="9">RING-type E3 ubiquitin transferase</fullName>
    </recommendedName>
</protein>
<sequence length="852" mass="95202">MWKTWHKLFCLIAVPFLGLAAFLLQLGGFGSLTEMRNLERTPRSQVISIITGEVNLSGTSQAKGQTIDAPYTGKPCIYFYYQKERKEEYTDSDGDRQTRWVSVEEYDRQVSEFLLADSSGKATVDTDNADFSVPSETYYRGDYRYTEARFEPGQETFIFGYARQTADSYMVGFTSKGDYTPIVSTYGEAVERSDMASGGIWMFSLALVALSFGIMFTCWMVGVHKLLVFLTVVSLFQSGGLVLLGLRMMQIDLGASHSRVLRQSDRAKTEVDRLLGEAGTGWSGNWDDPEVFNEQLDKRLTGKKFDRLQGIYGNTAANIARFNEVRSRFPERHLAPIFGVKGIPGMALAKSFAPQSAEQLAIQSVSVNFLHLLFMIGGGGAFAALGSFIGFRKIKEKRYIENIPTSLSTGLAYGPAEIQGTVEKKSKHLIGPLSKKEVVQYHYVVKEKRGSGKKAKWVTIINTTELTDFYCRDSEGIVPVDLTDAEIHTCHHLSQHSGRRRYSETSIRIGDPLYVLGTAVIDESTGDRLMISKGNNKFPLITTNYTESELMGRKSRRGLGWLNLGLNGFVLVGFGLFGAAASYAATDFLFASMIAPLFLAGCFIVLMYNDLIFVRNRVQRAWSNIGVSLKKRANLIPNLVKIAKEYLKHEKELHTQLSKLRKSARSAAEFDPAAAGLFISQEVAVMQKFFGLEEKYPDLKGNQMMAQLHKKLVLLENEVALMRSGYNDSVERHNTRIAQIPELFLANLFKFKNAELFHAEIEVVESIQRPANAKSSKNLPPIIEDNESEQDLPPLIQHSKQEGDSLVMYCDNCTQKLEVPNELIGKEIECPVCHHKETVPAESELAPNGQDP</sequence>
<evidence type="ECO:0000256" key="4">
    <source>
        <dbReference type="ARBA" id="ARBA00022989"/>
    </source>
</evidence>
<evidence type="ECO:0000313" key="8">
    <source>
        <dbReference type="EMBL" id="SVA84960.1"/>
    </source>
</evidence>
<evidence type="ECO:0000256" key="3">
    <source>
        <dbReference type="ARBA" id="ARBA00022692"/>
    </source>
</evidence>
<evidence type="ECO:0000256" key="5">
    <source>
        <dbReference type="ARBA" id="ARBA00023136"/>
    </source>
</evidence>
<dbReference type="AlphaFoldDB" id="A0A381Z6T6"/>
<gene>
    <name evidence="8" type="ORF">METZ01_LOCUS137814</name>
</gene>
<keyword evidence="3 7" id="KW-0812">Transmembrane</keyword>
<evidence type="ECO:0000256" key="6">
    <source>
        <dbReference type="SAM" id="MobiDB-lite"/>
    </source>
</evidence>
<feature type="transmembrane region" description="Helical" evidence="7">
    <location>
        <begin position="200"/>
        <end position="219"/>
    </location>
</feature>
<feature type="transmembrane region" description="Helical" evidence="7">
    <location>
        <begin position="588"/>
        <end position="608"/>
    </location>
</feature>